<dbReference type="SMART" id="SM00382">
    <property type="entry name" value="AAA"/>
    <property type="match status" value="1"/>
</dbReference>
<dbReference type="SUPFAM" id="SSF52540">
    <property type="entry name" value="P-loop containing nucleoside triphosphate hydrolases"/>
    <property type="match status" value="1"/>
</dbReference>
<dbReference type="PANTHER" id="PTHR43820:SF4">
    <property type="entry name" value="HIGH-AFFINITY BRANCHED-CHAIN AMINO ACID TRANSPORT ATP-BINDING PROTEIN LIVF"/>
    <property type="match status" value="1"/>
</dbReference>
<dbReference type="AlphaFoldDB" id="A0A652ZS63"/>
<dbReference type="InterPro" id="IPR003439">
    <property type="entry name" value="ABC_transporter-like_ATP-bd"/>
</dbReference>
<gene>
    <name evidence="7" type="primary">livF</name>
    <name evidence="7" type="ORF">TRIP_E110053</name>
</gene>
<evidence type="ECO:0000256" key="3">
    <source>
        <dbReference type="ARBA" id="ARBA00022741"/>
    </source>
</evidence>
<dbReference type="CDD" id="cd03224">
    <property type="entry name" value="ABC_TM1139_LivF_branched"/>
    <property type="match status" value="1"/>
</dbReference>
<dbReference type="PROSITE" id="PS50893">
    <property type="entry name" value="ABC_TRANSPORTER_2"/>
    <property type="match status" value="1"/>
</dbReference>
<dbReference type="Gene3D" id="3.40.50.300">
    <property type="entry name" value="P-loop containing nucleotide triphosphate hydrolases"/>
    <property type="match status" value="1"/>
</dbReference>
<dbReference type="GO" id="GO:0005524">
    <property type="term" value="F:ATP binding"/>
    <property type="evidence" value="ECO:0007669"/>
    <property type="project" value="UniProtKB-KW"/>
</dbReference>
<evidence type="ECO:0000256" key="5">
    <source>
        <dbReference type="ARBA" id="ARBA00022970"/>
    </source>
</evidence>
<keyword evidence="3" id="KW-0547">Nucleotide-binding</keyword>
<evidence type="ECO:0000256" key="1">
    <source>
        <dbReference type="ARBA" id="ARBA00005417"/>
    </source>
</evidence>
<dbReference type="InterPro" id="IPR052156">
    <property type="entry name" value="BCAA_Transport_ATP-bd_LivF"/>
</dbReference>
<comment type="similarity">
    <text evidence="1">Belongs to the ABC transporter superfamily.</text>
</comment>
<dbReference type="GO" id="GO:0016887">
    <property type="term" value="F:ATP hydrolysis activity"/>
    <property type="evidence" value="ECO:0007669"/>
    <property type="project" value="InterPro"/>
</dbReference>
<proteinExistence type="inferred from homology"/>
<dbReference type="PANTHER" id="PTHR43820">
    <property type="entry name" value="HIGH-AFFINITY BRANCHED-CHAIN AMINO ACID TRANSPORT ATP-BINDING PROTEIN LIVF"/>
    <property type="match status" value="1"/>
</dbReference>
<evidence type="ECO:0000256" key="2">
    <source>
        <dbReference type="ARBA" id="ARBA00022448"/>
    </source>
</evidence>
<name>A0A652ZS63_9SPIR</name>
<dbReference type="Pfam" id="PF00005">
    <property type="entry name" value="ABC_tran"/>
    <property type="match status" value="1"/>
</dbReference>
<evidence type="ECO:0000259" key="6">
    <source>
        <dbReference type="PROSITE" id="PS50893"/>
    </source>
</evidence>
<dbReference type="InterPro" id="IPR003593">
    <property type="entry name" value="AAA+_ATPase"/>
</dbReference>
<dbReference type="GO" id="GO:0015807">
    <property type="term" value="P:L-amino acid transport"/>
    <property type="evidence" value="ECO:0007669"/>
    <property type="project" value="TreeGrafter"/>
</dbReference>
<evidence type="ECO:0000313" key="7">
    <source>
        <dbReference type="EMBL" id="VBB38586.1"/>
    </source>
</evidence>
<keyword evidence="2" id="KW-0813">Transport</keyword>
<dbReference type="GO" id="GO:0015658">
    <property type="term" value="F:branched-chain amino acid transmembrane transporter activity"/>
    <property type="evidence" value="ECO:0007669"/>
    <property type="project" value="TreeGrafter"/>
</dbReference>
<organism evidence="7">
    <name type="scientific">uncultured Spirochaetota bacterium</name>
    <dbReference type="NCBI Taxonomy" id="460511"/>
    <lineage>
        <taxon>Bacteria</taxon>
        <taxon>Pseudomonadati</taxon>
        <taxon>Spirochaetota</taxon>
        <taxon>environmental samples</taxon>
    </lineage>
</organism>
<dbReference type="EMBL" id="UPXP01000003">
    <property type="protein sequence ID" value="VBB38586.1"/>
    <property type="molecule type" value="Genomic_DNA"/>
</dbReference>
<accession>A0A652ZS63</accession>
<keyword evidence="5" id="KW-0029">Amino-acid transport</keyword>
<feature type="domain" description="ABC transporter" evidence="6">
    <location>
        <begin position="3"/>
        <end position="235"/>
    </location>
</feature>
<dbReference type="PROSITE" id="PS00211">
    <property type="entry name" value="ABC_TRANSPORTER_1"/>
    <property type="match status" value="1"/>
</dbReference>
<evidence type="ECO:0000256" key="4">
    <source>
        <dbReference type="ARBA" id="ARBA00022840"/>
    </source>
</evidence>
<protein>
    <submittedName>
        <fullName evidence="7">Leucine/isoleucine/valine transporter subunit ATP-binding component of ABC superfamily</fullName>
    </submittedName>
</protein>
<dbReference type="InterPro" id="IPR027417">
    <property type="entry name" value="P-loop_NTPase"/>
</dbReference>
<reference evidence="7" key="1">
    <citation type="submission" date="2018-07" db="EMBL/GenBank/DDBJ databases">
        <authorList>
            <consortium name="Genoscope - CEA"/>
            <person name="William W."/>
        </authorList>
    </citation>
    <scope>NUCLEOTIDE SEQUENCE</scope>
    <source>
        <strain evidence="7">IK1</strain>
    </source>
</reference>
<sequence>MFFETKNLSVFYDKVHVLFDVSIKVDEGEVISLIGSNGAGKSTFINTISGILKAKSGEVIFKGKPLTNISSDDIVESGIVQVPEGRQVFPSMTVTENLEVGSLVKRARGRKTEMMKKVKEIFPELARCGKQLAGTLSGGQQQMLAVGRALMSCPLLLMLDEPSLGLAPKIVAGVFEIVKEINHGGTSVLIVEQNVVQALNISTRAYVLENGTIVLEGTAKELLQDEKVKKAYLGI</sequence>
<dbReference type="InterPro" id="IPR017871">
    <property type="entry name" value="ABC_transporter-like_CS"/>
</dbReference>
<keyword evidence="4 7" id="KW-0067">ATP-binding</keyword>